<protein>
    <submittedName>
        <fullName evidence="1">CFEM domain-containing protein</fullName>
    </submittedName>
</protein>
<dbReference type="Proteomes" id="UP000805649">
    <property type="component" value="Unassembled WGS sequence"/>
</dbReference>
<gene>
    <name evidence="1" type="ORF">CTRU02_202624</name>
</gene>
<proteinExistence type="predicted"/>
<keyword evidence="2" id="KW-1185">Reference proteome</keyword>
<name>A0ACC3ZLB2_COLTU</name>
<evidence type="ECO:0000313" key="2">
    <source>
        <dbReference type="Proteomes" id="UP000805649"/>
    </source>
</evidence>
<accession>A0ACC3ZLB2</accession>
<sequence length="184" mass="17479">MKYSYVLLAAAGLVAAQKKFTDVIPACSKDCLIDAVKKGTPCSSIDDSKCICEATNYRNIYTVGVPCVLAACPADVATGELLPAAAQFCREVTGGATAPPVESASAAVSSAVSSAIASASASASAAASGAASNATASVTGAPTASSGSSGTAATVATTAQPAGAAAVGSMGAFGMIALGALAAF</sequence>
<organism evidence="1 2">
    <name type="scientific">Colletotrichum truncatum</name>
    <name type="common">Anthracnose fungus</name>
    <name type="synonym">Colletotrichum capsici</name>
    <dbReference type="NCBI Taxonomy" id="5467"/>
    <lineage>
        <taxon>Eukaryota</taxon>
        <taxon>Fungi</taxon>
        <taxon>Dikarya</taxon>
        <taxon>Ascomycota</taxon>
        <taxon>Pezizomycotina</taxon>
        <taxon>Sordariomycetes</taxon>
        <taxon>Hypocreomycetidae</taxon>
        <taxon>Glomerellales</taxon>
        <taxon>Glomerellaceae</taxon>
        <taxon>Colletotrichum</taxon>
        <taxon>Colletotrichum truncatum species complex</taxon>
    </lineage>
</organism>
<dbReference type="EMBL" id="VUJX02000001">
    <property type="protein sequence ID" value="KAL0944737.1"/>
    <property type="molecule type" value="Genomic_DNA"/>
</dbReference>
<comment type="caution">
    <text evidence="1">The sequence shown here is derived from an EMBL/GenBank/DDBJ whole genome shotgun (WGS) entry which is preliminary data.</text>
</comment>
<reference evidence="1 2" key="1">
    <citation type="journal article" date="2020" name="Phytopathology">
        <title>Genome Sequence Resources of Colletotrichum truncatum, C. plurivorum, C. musicola, and C. sojae: Four Species Pathogenic to Soybean (Glycine max).</title>
        <authorList>
            <person name="Rogerio F."/>
            <person name="Boufleur T.R."/>
            <person name="Ciampi-Guillardi M."/>
            <person name="Sukno S.A."/>
            <person name="Thon M.R."/>
            <person name="Massola Junior N.S."/>
            <person name="Baroncelli R."/>
        </authorList>
    </citation>
    <scope>NUCLEOTIDE SEQUENCE [LARGE SCALE GENOMIC DNA]</scope>
    <source>
        <strain evidence="1 2">CMES1059</strain>
    </source>
</reference>
<evidence type="ECO:0000313" key="1">
    <source>
        <dbReference type="EMBL" id="KAL0944737.1"/>
    </source>
</evidence>